<dbReference type="EMBL" id="AFRZ01000001">
    <property type="protein sequence ID" value="EHP30575.1"/>
    <property type="molecule type" value="Genomic_DNA"/>
</dbReference>
<comment type="caution">
    <text evidence="1">The sequence shown here is derived from an EMBL/GenBank/DDBJ whole genome shotgun (WGS) entry which is preliminary data.</text>
</comment>
<reference evidence="1 2" key="1">
    <citation type="journal article" date="2012" name="Proc. Natl. Acad. Sci. U.S.A.">
        <title>Genome and physiology of a model Epsilonproteobacterium responsible for sulfide detoxification in marine oxygen depletion zones.</title>
        <authorList>
            <person name="Grote J."/>
            <person name="Schott T."/>
            <person name="Bruckner C.G."/>
            <person name="Glockner F.O."/>
            <person name="Jost G."/>
            <person name="Teeling H."/>
            <person name="Labrenz M."/>
            <person name="Jurgens K."/>
        </authorList>
    </citation>
    <scope>NUCLEOTIDE SEQUENCE [LARGE SCALE GENOMIC DNA]</scope>
    <source>
        <strain evidence="1 2">GD1</strain>
    </source>
</reference>
<name>B6BJ60_SULGG</name>
<evidence type="ECO:0000313" key="1">
    <source>
        <dbReference type="EMBL" id="EHP30575.1"/>
    </source>
</evidence>
<keyword evidence="2" id="KW-1185">Reference proteome</keyword>
<dbReference type="AlphaFoldDB" id="B6BJ60"/>
<dbReference type="PATRIC" id="fig|929558.5.peg.2042"/>
<sequence>MFIKMKENFTSEVEKYARKNIIAKLKVQDIDYLQLDDADFNGLVSDEIKILNSDSKKVGAGIGIGILITLVTGI</sequence>
<dbReference type="Proteomes" id="UP000006431">
    <property type="component" value="Unassembled WGS sequence"/>
</dbReference>
<dbReference type="STRING" id="929558.SMGD1_2052"/>
<protein>
    <submittedName>
        <fullName evidence="1">Uncharacterized protein</fullName>
    </submittedName>
</protein>
<evidence type="ECO:0000313" key="2">
    <source>
        <dbReference type="Proteomes" id="UP000006431"/>
    </source>
</evidence>
<accession>H1FWZ9</accession>
<organism evidence="1 2">
    <name type="scientific">Sulfurimonas gotlandica (strain DSM 19862 / JCM 16533 / GD1)</name>
    <dbReference type="NCBI Taxonomy" id="929558"/>
    <lineage>
        <taxon>Bacteria</taxon>
        <taxon>Pseudomonadati</taxon>
        <taxon>Campylobacterota</taxon>
        <taxon>Epsilonproteobacteria</taxon>
        <taxon>Campylobacterales</taxon>
        <taxon>Sulfurimonadaceae</taxon>
        <taxon>Sulfurimonas</taxon>
    </lineage>
</organism>
<dbReference type="HOGENOM" id="CLU_2686462_0_0_7"/>
<accession>B6BJ60</accession>
<dbReference type="RefSeq" id="WP_008335532.1">
    <property type="nucleotide sequence ID" value="NZ_AFRZ01000001.1"/>
</dbReference>
<gene>
    <name evidence="1" type="ORF">SMGD1_2052</name>
</gene>
<proteinExistence type="predicted"/>